<keyword evidence="5 18" id="KW-0479">Metal-binding</keyword>
<keyword evidence="6 17" id="KW-0547">Nucleotide-binding</keyword>
<evidence type="ECO:0000256" key="1">
    <source>
        <dbReference type="ARBA" id="ARBA00000013"/>
    </source>
</evidence>
<comment type="similarity">
    <text evidence="17">Belongs to the NnrD/CARKD family.</text>
</comment>
<dbReference type="InterPro" id="IPR017953">
    <property type="entry name" value="Carbohydrate_kinase_pred_CS"/>
</dbReference>
<feature type="domain" description="YjeF N-terminal" evidence="21">
    <location>
        <begin position="17"/>
        <end position="224"/>
    </location>
</feature>
<dbReference type="PIRSF" id="PIRSF017184">
    <property type="entry name" value="Nnr"/>
    <property type="match status" value="1"/>
</dbReference>
<dbReference type="PANTHER" id="PTHR12592:SF0">
    <property type="entry name" value="ATP-DEPENDENT (S)-NAD(P)H-HYDRATE DEHYDRATASE"/>
    <property type="match status" value="1"/>
</dbReference>
<protein>
    <recommendedName>
        <fullName evidence="19">Bifunctional NAD(P)H-hydrate repair enzyme</fullName>
    </recommendedName>
    <alternativeName>
        <fullName evidence="19">Nicotinamide nucleotide repair protein</fullName>
    </alternativeName>
    <domain>
        <recommendedName>
            <fullName evidence="19">ADP-dependent (S)-NAD(P)H-hydrate dehydratase</fullName>
            <ecNumber evidence="19">4.2.1.136</ecNumber>
        </recommendedName>
        <alternativeName>
            <fullName evidence="19">ADP-dependent NAD(P)HX dehydratase</fullName>
        </alternativeName>
    </domain>
    <domain>
        <recommendedName>
            <fullName evidence="19">NAD(P)H-hydrate epimerase</fullName>
            <ecNumber evidence="19">5.1.99.6</ecNumber>
        </recommendedName>
    </domain>
</protein>
<evidence type="ECO:0000259" key="20">
    <source>
        <dbReference type="PROSITE" id="PS51383"/>
    </source>
</evidence>
<evidence type="ECO:0000256" key="18">
    <source>
        <dbReference type="HAMAP-Rule" id="MF_01966"/>
    </source>
</evidence>
<comment type="catalytic activity">
    <reaction evidence="2 18 19">
        <text>(6R)-NADPHX = (6S)-NADPHX</text>
        <dbReference type="Rhea" id="RHEA:32227"/>
        <dbReference type="ChEBI" id="CHEBI:64076"/>
        <dbReference type="ChEBI" id="CHEBI:64077"/>
        <dbReference type="EC" id="5.1.99.6"/>
    </reaction>
</comment>
<feature type="binding site" evidence="17">
    <location>
        <position position="474"/>
    </location>
    <ligand>
        <name>AMP</name>
        <dbReference type="ChEBI" id="CHEBI:456215"/>
    </ligand>
</feature>
<dbReference type="EC" id="5.1.99.6" evidence="19"/>
<evidence type="ECO:0000256" key="14">
    <source>
        <dbReference type="ARBA" id="ARBA00025153"/>
    </source>
</evidence>
<comment type="cofactor">
    <cofactor evidence="17">
        <name>Mg(2+)</name>
        <dbReference type="ChEBI" id="CHEBI:18420"/>
    </cofactor>
</comment>
<evidence type="ECO:0000256" key="19">
    <source>
        <dbReference type="PIRNR" id="PIRNR017184"/>
    </source>
</evidence>
<comment type="subunit">
    <text evidence="17">Homotetramer.</text>
</comment>
<dbReference type="EC" id="4.2.1.136" evidence="19"/>
<evidence type="ECO:0000256" key="15">
    <source>
        <dbReference type="ARBA" id="ARBA00048238"/>
    </source>
</evidence>
<feature type="binding site" evidence="18">
    <location>
        <begin position="134"/>
        <end position="140"/>
    </location>
    <ligand>
        <name>(6S)-NADPHX</name>
        <dbReference type="ChEBI" id="CHEBI:64076"/>
    </ligand>
</feature>
<dbReference type="Pfam" id="PF03853">
    <property type="entry name" value="YjeF_N"/>
    <property type="match status" value="1"/>
</dbReference>
<feature type="binding site" evidence="18">
    <location>
        <position position="169"/>
    </location>
    <ligand>
        <name>K(+)</name>
        <dbReference type="ChEBI" id="CHEBI:29103"/>
    </ligand>
</feature>
<dbReference type="HAMAP" id="MF_01966">
    <property type="entry name" value="NADHX_epimerase"/>
    <property type="match status" value="1"/>
</dbReference>
<evidence type="ECO:0000256" key="8">
    <source>
        <dbReference type="ARBA" id="ARBA00022857"/>
    </source>
</evidence>
<reference evidence="22" key="1">
    <citation type="submission" date="2022-10" db="EMBL/GenBank/DDBJ databases">
        <title>Characterization and whole genome sequencing of a new Roseateles species, isolated from fresh water.</title>
        <authorList>
            <person name="Guliayeva D.Y."/>
            <person name="Akhremchuk A.E."/>
            <person name="Sikolenko M.A."/>
            <person name="Valentovich L.N."/>
            <person name="Sidarenka A.V."/>
        </authorList>
    </citation>
    <scope>NUCLEOTIDE SEQUENCE</scope>
    <source>
        <strain evidence="22">BIM B-1768</strain>
    </source>
</reference>
<keyword evidence="11 18" id="KW-0413">Isomerase</keyword>
<dbReference type="InterPro" id="IPR029056">
    <property type="entry name" value="Ribokinase-like"/>
</dbReference>
<feature type="binding site" evidence="18">
    <location>
        <position position="66"/>
    </location>
    <ligand>
        <name>K(+)</name>
        <dbReference type="ChEBI" id="CHEBI:29103"/>
    </ligand>
</feature>
<dbReference type="InterPro" id="IPR004443">
    <property type="entry name" value="YjeF_N_dom"/>
</dbReference>
<dbReference type="PROSITE" id="PS51383">
    <property type="entry name" value="YJEF_C_3"/>
    <property type="match status" value="1"/>
</dbReference>
<dbReference type="SUPFAM" id="SSF64153">
    <property type="entry name" value="YjeF N-terminal domain-like"/>
    <property type="match status" value="1"/>
</dbReference>
<keyword evidence="10 17" id="KW-0520">NAD</keyword>
<sequence length="532" mass="54832">MHPLLPTTRDWPLHDAAASRRQEAAALGRHPAHTLIERAGLAVARLALALAPHAQRAVVFAGPGNNGGDGLIAARHLALQGWTVDVIHVGPSATDGSDADHALKRLQVGAGIQCSALPSAPPTRADLVIDALLGLGASRPAEGDIAAAIRLLRAMRADGALVLAVDLPSGLHANTGRPLGHDTVHADHTLSLLTLKPGLLTGEGRDRCGQLWFDDLGERSTEPASAQLIGRSRILDWQQAYARAATSHKGRHGDVVVLGGAPHMRGAAWLAASAALTAGAGRVYAALPEDDGQPWPPRPELMHWDPKRWDEPATSWRDGVAVCGCGGGTAIAPPLSRLLPHVARLVLDADALNLVAADPALQAAVVGRARLGLRTVMTPHPLEAARLLGLPGAAEVQADRIAAAQALARRFQCCVVVKGSGSVIAADGLDITSSLGDRSHGHAGAMTLGETRDGSPQLAINSTGSSALSTAGTGDVLAGWIGGLWAQALDISPFELACAAVAWHGAAAESHHGPLLAADLVAAMARLHERAP</sequence>
<comment type="catalytic activity">
    <reaction evidence="16 17 19">
        <text>(6S)-NADPHX + ADP = AMP + phosphate + NADPH + H(+)</text>
        <dbReference type="Rhea" id="RHEA:32235"/>
        <dbReference type="ChEBI" id="CHEBI:15378"/>
        <dbReference type="ChEBI" id="CHEBI:43474"/>
        <dbReference type="ChEBI" id="CHEBI:57783"/>
        <dbReference type="ChEBI" id="CHEBI:64076"/>
        <dbReference type="ChEBI" id="CHEBI:456215"/>
        <dbReference type="ChEBI" id="CHEBI:456216"/>
        <dbReference type="EC" id="4.2.1.136"/>
    </reaction>
</comment>
<comment type="function">
    <text evidence="17">Catalyzes the dehydration of the S-form of NAD(P)HX at the expense of ADP, which is converted to AMP. Together with NAD(P)HX epimerase, which catalyzes the epimerization of the S- and R-forms, the enzyme allows the repair of both epimers of NAD(P)HX, a damaged form of NAD(P)H that is a result of enzymatic or heat-dependent hydration.</text>
</comment>
<feature type="binding site" evidence="17">
    <location>
        <position position="475"/>
    </location>
    <ligand>
        <name>(6S)-NADPHX</name>
        <dbReference type="ChEBI" id="CHEBI:64076"/>
    </ligand>
</feature>
<evidence type="ECO:0000313" key="23">
    <source>
        <dbReference type="Proteomes" id="UP001064933"/>
    </source>
</evidence>
<evidence type="ECO:0000256" key="17">
    <source>
        <dbReference type="HAMAP-Rule" id="MF_01965"/>
    </source>
</evidence>
<dbReference type="InterPro" id="IPR000631">
    <property type="entry name" value="CARKD"/>
</dbReference>
<dbReference type="GO" id="GO:0052856">
    <property type="term" value="F:NAD(P)HX epimerase activity"/>
    <property type="evidence" value="ECO:0007669"/>
    <property type="project" value="UniProtKB-EC"/>
</dbReference>
<feature type="domain" description="YjeF C-terminal" evidence="20">
    <location>
        <begin position="232"/>
        <end position="531"/>
    </location>
</feature>
<dbReference type="Proteomes" id="UP001064933">
    <property type="component" value="Chromosome"/>
</dbReference>
<keyword evidence="23" id="KW-1185">Reference proteome</keyword>
<dbReference type="HAMAP" id="MF_01965">
    <property type="entry name" value="NADHX_dehydratase"/>
    <property type="match status" value="1"/>
</dbReference>
<comment type="similarity">
    <text evidence="4 19">In the C-terminal section; belongs to the NnrD/CARKD family.</text>
</comment>
<dbReference type="NCBIfam" id="TIGR00197">
    <property type="entry name" value="yjeF_nterm"/>
    <property type="match status" value="1"/>
</dbReference>
<keyword evidence="7 17" id="KW-0067">ATP-binding</keyword>
<dbReference type="EMBL" id="CP104562">
    <property type="protein sequence ID" value="UXH77053.1"/>
    <property type="molecule type" value="Genomic_DNA"/>
</dbReference>
<dbReference type="Pfam" id="PF01256">
    <property type="entry name" value="Carb_kinase"/>
    <property type="match status" value="2"/>
</dbReference>
<dbReference type="PROSITE" id="PS01050">
    <property type="entry name" value="YJEF_C_2"/>
    <property type="match status" value="1"/>
</dbReference>
<feature type="binding site" evidence="18">
    <location>
        <position position="130"/>
    </location>
    <ligand>
        <name>K(+)</name>
        <dbReference type="ChEBI" id="CHEBI:29103"/>
    </ligand>
</feature>
<feature type="binding site" evidence="17">
    <location>
        <position position="328"/>
    </location>
    <ligand>
        <name>(6S)-NADPHX</name>
        <dbReference type="ChEBI" id="CHEBI:64076"/>
    </ligand>
</feature>
<evidence type="ECO:0000256" key="6">
    <source>
        <dbReference type="ARBA" id="ARBA00022741"/>
    </source>
</evidence>
<dbReference type="RefSeq" id="WP_261756795.1">
    <property type="nucleotide sequence ID" value="NZ_CP104562.2"/>
</dbReference>
<evidence type="ECO:0000259" key="21">
    <source>
        <dbReference type="PROSITE" id="PS51385"/>
    </source>
</evidence>
<dbReference type="PANTHER" id="PTHR12592">
    <property type="entry name" value="ATP-DEPENDENT (S)-NAD(P)H-HYDRATE DEHYDRATASE FAMILY MEMBER"/>
    <property type="match status" value="1"/>
</dbReference>
<dbReference type="SUPFAM" id="SSF53613">
    <property type="entry name" value="Ribokinase-like"/>
    <property type="match status" value="1"/>
</dbReference>
<dbReference type="PROSITE" id="PS51385">
    <property type="entry name" value="YJEF_N"/>
    <property type="match status" value="1"/>
</dbReference>
<name>A0ABY6AXM2_9BURK</name>
<keyword evidence="9 18" id="KW-0630">Potassium</keyword>
<feature type="binding site" evidence="17">
    <location>
        <position position="380"/>
    </location>
    <ligand>
        <name>(6S)-NADPHX</name>
        <dbReference type="ChEBI" id="CHEBI:64076"/>
    </ligand>
</feature>
<evidence type="ECO:0000256" key="3">
    <source>
        <dbReference type="ARBA" id="ARBA00006001"/>
    </source>
</evidence>
<gene>
    <name evidence="18" type="primary">nnrE</name>
    <name evidence="17" type="synonym">nnrD</name>
    <name evidence="22" type="ORF">N4261_18795</name>
</gene>
<evidence type="ECO:0000256" key="11">
    <source>
        <dbReference type="ARBA" id="ARBA00023235"/>
    </source>
</evidence>
<comment type="similarity">
    <text evidence="18">Belongs to the NnrE/AIBP family.</text>
</comment>
<comment type="cofactor">
    <cofactor evidence="18 19">
        <name>K(+)</name>
        <dbReference type="ChEBI" id="CHEBI:29103"/>
    </cofactor>
    <text evidence="18 19">Binds 1 potassium ion per subunit.</text>
</comment>
<keyword evidence="8 17" id="KW-0521">NADP</keyword>
<dbReference type="Gene3D" id="3.40.1190.20">
    <property type="match status" value="1"/>
</dbReference>
<comment type="function">
    <text evidence="18">Catalyzes the epimerization of the S- and R-forms of NAD(P)HX, a damaged form of NAD(P)H that is a result of enzymatic or heat-dependent hydration. This is a prerequisite for the S-specific NAD(P)H-hydrate dehydratase to allow the repair of both epimers of NAD(P)HX.</text>
</comment>
<evidence type="ECO:0000256" key="7">
    <source>
        <dbReference type="ARBA" id="ARBA00022840"/>
    </source>
</evidence>
<evidence type="ECO:0000256" key="5">
    <source>
        <dbReference type="ARBA" id="ARBA00022723"/>
    </source>
</evidence>
<evidence type="ECO:0000256" key="13">
    <source>
        <dbReference type="ARBA" id="ARBA00023268"/>
    </source>
</evidence>
<dbReference type="CDD" id="cd01171">
    <property type="entry name" value="YXKO-related"/>
    <property type="match status" value="1"/>
</dbReference>
<dbReference type="Gene3D" id="3.40.50.10260">
    <property type="entry name" value="YjeF N-terminal domain"/>
    <property type="match status" value="1"/>
</dbReference>
<comment type="catalytic activity">
    <reaction evidence="1 18 19">
        <text>(6R)-NADHX = (6S)-NADHX</text>
        <dbReference type="Rhea" id="RHEA:32215"/>
        <dbReference type="ChEBI" id="CHEBI:64074"/>
        <dbReference type="ChEBI" id="CHEBI:64075"/>
        <dbReference type="EC" id="5.1.99.6"/>
    </reaction>
</comment>
<dbReference type="InterPro" id="IPR030677">
    <property type="entry name" value="Nnr"/>
</dbReference>
<proteinExistence type="inferred from homology"/>
<evidence type="ECO:0000313" key="22">
    <source>
        <dbReference type="EMBL" id="UXH77053.1"/>
    </source>
</evidence>
<organism evidence="22 23">
    <name type="scientific">Roseateles amylovorans</name>
    <dbReference type="NCBI Taxonomy" id="2978473"/>
    <lineage>
        <taxon>Bacteria</taxon>
        <taxon>Pseudomonadati</taxon>
        <taxon>Pseudomonadota</taxon>
        <taxon>Betaproteobacteria</taxon>
        <taxon>Burkholderiales</taxon>
        <taxon>Sphaerotilaceae</taxon>
        <taxon>Roseateles</taxon>
    </lineage>
</organism>
<evidence type="ECO:0000256" key="2">
    <source>
        <dbReference type="ARBA" id="ARBA00000909"/>
    </source>
</evidence>
<evidence type="ECO:0000256" key="9">
    <source>
        <dbReference type="ARBA" id="ARBA00022958"/>
    </source>
</evidence>
<evidence type="ECO:0000256" key="10">
    <source>
        <dbReference type="ARBA" id="ARBA00023027"/>
    </source>
</evidence>
<evidence type="ECO:0000256" key="4">
    <source>
        <dbReference type="ARBA" id="ARBA00009524"/>
    </source>
</evidence>
<dbReference type="InterPro" id="IPR036652">
    <property type="entry name" value="YjeF_N_dom_sf"/>
</dbReference>
<comment type="similarity">
    <text evidence="3 19">In the N-terminal section; belongs to the NnrE/AIBP family.</text>
</comment>
<comment type="function">
    <text evidence="14 19">Bifunctional enzyme that catalyzes the epimerization of the S- and R-forms of NAD(P)HX and the dehydration of the S-form of NAD(P)HX at the expense of ADP, which is converted to AMP. This allows the repair of both epimers of NAD(P)HX, a damaged form of NAD(P)H that is a result of enzymatic or heat-dependent hydration.</text>
</comment>
<keyword evidence="12 17" id="KW-0456">Lyase</keyword>
<feature type="binding site" evidence="18">
    <location>
        <position position="166"/>
    </location>
    <ligand>
        <name>(6S)-NADPHX</name>
        <dbReference type="ChEBI" id="CHEBI:64076"/>
    </ligand>
</feature>
<comment type="catalytic activity">
    <reaction evidence="15 17 19">
        <text>(6S)-NADHX + ADP = AMP + phosphate + NADH + H(+)</text>
        <dbReference type="Rhea" id="RHEA:32223"/>
        <dbReference type="ChEBI" id="CHEBI:15378"/>
        <dbReference type="ChEBI" id="CHEBI:43474"/>
        <dbReference type="ChEBI" id="CHEBI:57945"/>
        <dbReference type="ChEBI" id="CHEBI:64074"/>
        <dbReference type="ChEBI" id="CHEBI:456215"/>
        <dbReference type="ChEBI" id="CHEBI:456216"/>
        <dbReference type="EC" id="4.2.1.136"/>
    </reaction>
</comment>
<accession>A0ABY6AXM2</accession>
<evidence type="ECO:0000256" key="16">
    <source>
        <dbReference type="ARBA" id="ARBA00049209"/>
    </source>
</evidence>
<comment type="caution">
    <text evidence="18">Lacks conserved residue(s) required for the propagation of feature annotation.</text>
</comment>
<feature type="binding site" evidence="18">
    <location>
        <begin position="65"/>
        <end position="69"/>
    </location>
    <ligand>
        <name>(6S)-NADPHX</name>
        <dbReference type="ChEBI" id="CHEBI:64076"/>
    </ligand>
</feature>
<feature type="binding site" evidence="17">
    <location>
        <begin position="418"/>
        <end position="422"/>
    </location>
    <ligand>
        <name>AMP</name>
        <dbReference type="ChEBI" id="CHEBI:456215"/>
    </ligand>
</feature>
<keyword evidence="13" id="KW-0511">Multifunctional enzyme</keyword>
<feature type="binding site" evidence="17">
    <location>
        <position position="267"/>
    </location>
    <ligand>
        <name>(6S)-NADPHX</name>
        <dbReference type="ChEBI" id="CHEBI:64076"/>
    </ligand>
</feature>
<evidence type="ECO:0000256" key="12">
    <source>
        <dbReference type="ARBA" id="ARBA00023239"/>
    </source>
</evidence>